<dbReference type="InterPro" id="IPR051393">
    <property type="entry name" value="ABC_transporter_permease"/>
</dbReference>
<dbReference type="InterPro" id="IPR035906">
    <property type="entry name" value="MetI-like_sf"/>
</dbReference>
<comment type="subcellular location">
    <subcellularLocation>
        <location evidence="1 7">Cell membrane</location>
        <topology evidence="1 7">Multi-pass membrane protein</topology>
    </subcellularLocation>
</comment>
<evidence type="ECO:0000256" key="3">
    <source>
        <dbReference type="ARBA" id="ARBA00022475"/>
    </source>
</evidence>
<dbReference type="PROSITE" id="PS50928">
    <property type="entry name" value="ABC_TM1"/>
    <property type="match status" value="1"/>
</dbReference>
<keyword evidence="6 7" id="KW-0472">Membrane</keyword>
<reference evidence="9 10" key="1">
    <citation type="submission" date="2021-06" db="EMBL/GenBank/DDBJ databases">
        <title>Description of novel taxa of the family Lachnospiraceae.</title>
        <authorList>
            <person name="Chaplin A.V."/>
            <person name="Sokolova S.R."/>
            <person name="Pikina A.P."/>
            <person name="Korzhanova M."/>
            <person name="Belova V."/>
            <person name="Korostin D."/>
            <person name="Efimov B.A."/>
        </authorList>
    </citation>
    <scope>NUCLEOTIDE SEQUENCE [LARGE SCALE GENOMIC DNA]</scope>
    <source>
        <strain evidence="9 10">ASD4241</strain>
    </source>
</reference>
<dbReference type="CDD" id="cd06261">
    <property type="entry name" value="TM_PBP2"/>
    <property type="match status" value="1"/>
</dbReference>
<comment type="caution">
    <text evidence="9">The sequence shown here is derived from an EMBL/GenBank/DDBJ whole genome shotgun (WGS) entry which is preliminary data.</text>
</comment>
<protein>
    <submittedName>
        <fullName evidence="9">Sugar ABC transporter permease</fullName>
    </submittedName>
</protein>
<evidence type="ECO:0000256" key="1">
    <source>
        <dbReference type="ARBA" id="ARBA00004651"/>
    </source>
</evidence>
<dbReference type="Proteomes" id="UP001314681">
    <property type="component" value="Unassembled WGS sequence"/>
</dbReference>
<feature type="transmembrane region" description="Helical" evidence="7">
    <location>
        <begin position="148"/>
        <end position="166"/>
    </location>
</feature>
<keyword evidence="2 7" id="KW-0813">Transport</keyword>
<comment type="similarity">
    <text evidence="7">Belongs to the binding-protein-dependent transport system permease family.</text>
</comment>
<proteinExistence type="inferred from homology"/>
<evidence type="ECO:0000256" key="5">
    <source>
        <dbReference type="ARBA" id="ARBA00022989"/>
    </source>
</evidence>
<feature type="transmembrane region" description="Helical" evidence="7">
    <location>
        <begin position="7"/>
        <end position="29"/>
    </location>
</feature>
<name>A0ABS6K819_9FIRM</name>
<dbReference type="Gene3D" id="1.10.3720.10">
    <property type="entry name" value="MetI-like"/>
    <property type="match status" value="1"/>
</dbReference>
<dbReference type="RefSeq" id="WP_158352802.1">
    <property type="nucleotide sequence ID" value="NZ_JAHQCX010000007.1"/>
</dbReference>
<organism evidence="9 10">
    <name type="scientific">Diplocloster modestus</name>
    <dbReference type="NCBI Taxonomy" id="2850322"/>
    <lineage>
        <taxon>Bacteria</taxon>
        <taxon>Bacillati</taxon>
        <taxon>Bacillota</taxon>
        <taxon>Clostridia</taxon>
        <taxon>Lachnospirales</taxon>
        <taxon>Lachnospiraceae</taxon>
        <taxon>Diplocloster</taxon>
    </lineage>
</organism>
<evidence type="ECO:0000256" key="6">
    <source>
        <dbReference type="ARBA" id="ARBA00023136"/>
    </source>
</evidence>
<dbReference type="InterPro" id="IPR000515">
    <property type="entry name" value="MetI-like"/>
</dbReference>
<feature type="domain" description="ABC transmembrane type-1" evidence="8">
    <location>
        <begin position="69"/>
        <end position="281"/>
    </location>
</feature>
<dbReference type="SUPFAM" id="SSF161098">
    <property type="entry name" value="MetI-like"/>
    <property type="match status" value="1"/>
</dbReference>
<dbReference type="EMBL" id="JAHQCX010000007">
    <property type="protein sequence ID" value="MBU9726663.1"/>
    <property type="molecule type" value="Genomic_DNA"/>
</dbReference>
<sequence length="291" mass="32251">MINKKIYHWGFSIPAIVLYSLLFIFPVALNFYYSLTDWNAIKITGEVAHFIGLDNFKKIFSNPELTSVITRTIEFGLVTTVLKNVIGFTLALLFNEGLKSRHALRAVYFMPSMLSPLIIGLIFGSLLMTSGFFNQLLGAVGLENLVKPWLTTAGSAFGSVMFVEVWRQTGFNMVIYLAGLQLIDQSFYEAASIDGATAYQKLRFITLPRMLPSISINLLLNLSQGLKAFDIVYVLTGGGPNGSTELINTMVFKEFGKRMYGMSSAYGVVMFIITAAFGLIALKLTNKDFDS</sequence>
<evidence type="ECO:0000256" key="4">
    <source>
        <dbReference type="ARBA" id="ARBA00022692"/>
    </source>
</evidence>
<keyword evidence="3" id="KW-1003">Cell membrane</keyword>
<gene>
    <name evidence="9" type="ORF">KTH90_11620</name>
</gene>
<feature type="transmembrane region" description="Helical" evidence="7">
    <location>
        <begin position="106"/>
        <end position="128"/>
    </location>
</feature>
<evidence type="ECO:0000256" key="2">
    <source>
        <dbReference type="ARBA" id="ARBA00022448"/>
    </source>
</evidence>
<dbReference type="Pfam" id="PF00528">
    <property type="entry name" value="BPD_transp_1"/>
    <property type="match status" value="1"/>
</dbReference>
<feature type="transmembrane region" description="Helical" evidence="7">
    <location>
        <begin position="260"/>
        <end position="282"/>
    </location>
</feature>
<evidence type="ECO:0000313" key="9">
    <source>
        <dbReference type="EMBL" id="MBU9726663.1"/>
    </source>
</evidence>
<dbReference type="PANTHER" id="PTHR30193:SF37">
    <property type="entry name" value="INNER MEMBRANE ABC TRANSPORTER PERMEASE PROTEIN YCJO"/>
    <property type="match status" value="1"/>
</dbReference>
<keyword evidence="10" id="KW-1185">Reference proteome</keyword>
<evidence type="ECO:0000313" key="10">
    <source>
        <dbReference type="Proteomes" id="UP001314681"/>
    </source>
</evidence>
<feature type="transmembrane region" description="Helical" evidence="7">
    <location>
        <begin position="75"/>
        <end position="94"/>
    </location>
</feature>
<accession>A0ABS6K819</accession>
<keyword evidence="4 7" id="KW-0812">Transmembrane</keyword>
<dbReference type="PANTHER" id="PTHR30193">
    <property type="entry name" value="ABC TRANSPORTER PERMEASE PROTEIN"/>
    <property type="match status" value="1"/>
</dbReference>
<keyword evidence="5 7" id="KW-1133">Transmembrane helix</keyword>
<evidence type="ECO:0000256" key="7">
    <source>
        <dbReference type="RuleBase" id="RU363032"/>
    </source>
</evidence>
<evidence type="ECO:0000259" key="8">
    <source>
        <dbReference type="PROSITE" id="PS50928"/>
    </source>
</evidence>